<comment type="caution">
    <text evidence="1">The sequence shown here is derived from an EMBL/GenBank/DDBJ whole genome shotgun (WGS) entry which is preliminary data.</text>
</comment>
<gene>
    <name evidence="1" type="ORF">CDD82_4685</name>
</gene>
<dbReference type="OrthoDB" id="10625783at2759"/>
<protein>
    <submittedName>
        <fullName evidence="1">Uncharacterized protein</fullName>
    </submittedName>
</protein>
<sequence length="70" mass="7935">MAQLLLRQGNGKQSNDRRLNGLEHLAAMGEEVGVAKEIMWPGQVHSAEHNHQTSQWYYLVNTSSTERDKS</sequence>
<accession>A0A2C5ZSM5</accession>
<dbReference type="EMBL" id="NJEU01000040">
    <property type="protein sequence ID" value="PHH82813.1"/>
    <property type="molecule type" value="Genomic_DNA"/>
</dbReference>
<keyword evidence="2" id="KW-1185">Reference proteome</keyword>
<dbReference type="AlphaFoldDB" id="A0A2C5ZSM5"/>
<evidence type="ECO:0000313" key="2">
    <source>
        <dbReference type="Proteomes" id="UP000224854"/>
    </source>
</evidence>
<reference evidence="1 2" key="1">
    <citation type="submission" date="2017-06" db="EMBL/GenBank/DDBJ databases">
        <title>Ant-infecting Ophiocordyceps genomes reveal a high diversity of potential behavioral manipulation genes and a possible major role for enterotoxins.</title>
        <authorList>
            <person name="De Bekker C."/>
            <person name="Evans H.C."/>
            <person name="Brachmann A."/>
            <person name="Hughes D.P."/>
        </authorList>
    </citation>
    <scope>NUCLEOTIDE SEQUENCE [LARGE SCALE GENOMIC DNA]</scope>
    <source>
        <strain evidence="1 2">1348a</strain>
    </source>
</reference>
<proteinExistence type="predicted"/>
<name>A0A2C5ZSM5_9HYPO</name>
<organism evidence="1 2">
    <name type="scientific">Ophiocordyceps australis</name>
    <dbReference type="NCBI Taxonomy" id="1399860"/>
    <lineage>
        <taxon>Eukaryota</taxon>
        <taxon>Fungi</taxon>
        <taxon>Dikarya</taxon>
        <taxon>Ascomycota</taxon>
        <taxon>Pezizomycotina</taxon>
        <taxon>Sordariomycetes</taxon>
        <taxon>Hypocreomycetidae</taxon>
        <taxon>Hypocreales</taxon>
        <taxon>Ophiocordycipitaceae</taxon>
        <taxon>Ophiocordyceps</taxon>
    </lineage>
</organism>
<dbReference type="Proteomes" id="UP000224854">
    <property type="component" value="Unassembled WGS sequence"/>
</dbReference>
<evidence type="ECO:0000313" key="1">
    <source>
        <dbReference type="EMBL" id="PHH82813.1"/>
    </source>
</evidence>